<gene>
    <name evidence="5" type="ORF">CCMP2556_LOCUS9447</name>
</gene>
<dbReference type="Proteomes" id="UP001642484">
    <property type="component" value="Unassembled WGS sequence"/>
</dbReference>
<dbReference type="Gene3D" id="1.25.40.20">
    <property type="entry name" value="Ankyrin repeat-containing domain"/>
    <property type="match status" value="1"/>
</dbReference>
<dbReference type="PROSITE" id="PS50297">
    <property type="entry name" value="ANK_REP_REGION"/>
    <property type="match status" value="1"/>
</dbReference>
<evidence type="ECO:0000313" key="6">
    <source>
        <dbReference type="Proteomes" id="UP001642484"/>
    </source>
</evidence>
<dbReference type="Pfam" id="PF12796">
    <property type="entry name" value="Ank_2"/>
    <property type="match status" value="1"/>
</dbReference>
<feature type="repeat" description="ANK" evidence="3">
    <location>
        <begin position="91"/>
        <end position="123"/>
    </location>
</feature>
<name>A0ABP0J3J8_9DINO</name>
<feature type="region of interest" description="Disordered" evidence="4">
    <location>
        <begin position="162"/>
        <end position="182"/>
    </location>
</feature>
<evidence type="ECO:0000256" key="4">
    <source>
        <dbReference type="SAM" id="MobiDB-lite"/>
    </source>
</evidence>
<dbReference type="InterPro" id="IPR002110">
    <property type="entry name" value="Ankyrin_rpt"/>
</dbReference>
<evidence type="ECO:0000313" key="5">
    <source>
        <dbReference type="EMBL" id="CAK9008929.1"/>
    </source>
</evidence>
<evidence type="ECO:0000256" key="3">
    <source>
        <dbReference type="PROSITE-ProRule" id="PRU00023"/>
    </source>
</evidence>
<accession>A0ABP0J3J8</accession>
<proteinExistence type="predicted"/>
<dbReference type="EMBL" id="CAXAMN010004391">
    <property type="protein sequence ID" value="CAK9008929.1"/>
    <property type="molecule type" value="Genomic_DNA"/>
</dbReference>
<dbReference type="InterPro" id="IPR051631">
    <property type="entry name" value="Ankyrin-KH/SAM_domain"/>
</dbReference>
<organism evidence="5 6">
    <name type="scientific">Durusdinium trenchii</name>
    <dbReference type="NCBI Taxonomy" id="1381693"/>
    <lineage>
        <taxon>Eukaryota</taxon>
        <taxon>Sar</taxon>
        <taxon>Alveolata</taxon>
        <taxon>Dinophyceae</taxon>
        <taxon>Suessiales</taxon>
        <taxon>Symbiodiniaceae</taxon>
        <taxon>Durusdinium</taxon>
    </lineage>
</organism>
<evidence type="ECO:0000256" key="2">
    <source>
        <dbReference type="ARBA" id="ARBA00023043"/>
    </source>
</evidence>
<dbReference type="SMART" id="SM00248">
    <property type="entry name" value="ANK"/>
    <property type="match status" value="3"/>
</dbReference>
<comment type="caution">
    <text evidence="5">The sequence shown here is derived from an EMBL/GenBank/DDBJ whole genome shotgun (WGS) entry which is preliminary data.</text>
</comment>
<reference evidence="5 6" key="1">
    <citation type="submission" date="2024-02" db="EMBL/GenBank/DDBJ databases">
        <authorList>
            <person name="Chen Y."/>
            <person name="Shah S."/>
            <person name="Dougan E. K."/>
            <person name="Thang M."/>
            <person name="Chan C."/>
        </authorList>
    </citation>
    <scope>NUCLEOTIDE SEQUENCE [LARGE SCALE GENOMIC DNA]</scope>
</reference>
<dbReference type="SUPFAM" id="SSF48403">
    <property type="entry name" value="Ankyrin repeat"/>
    <property type="match status" value="1"/>
</dbReference>
<keyword evidence="2 3" id="KW-0040">ANK repeat</keyword>
<dbReference type="PROSITE" id="PS50088">
    <property type="entry name" value="ANK_REPEAT"/>
    <property type="match status" value="1"/>
</dbReference>
<dbReference type="PANTHER" id="PTHR23206:SF8">
    <property type="entry name" value="ANKYRIN REPEAT AND KH DOMAIN-CONTAINING 1"/>
    <property type="match status" value="1"/>
</dbReference>
<keyword evidence="1" id="KW-0677">Repeat</keyword>
<dbReference type="InterPro" id="IPR036770">
    <property type="entry name" value="Ankyrin_rpt-contain_sf"/>
</dbReference>
<dbReference type="PANTHER" id="PTHR23206">
    <property type="entry name" value="MASK PROTEIN"/>
    <property type="match status" value="1"/>
</dbReference>
<evidence type="ECO:0000256" key="1">
    <source>
        <dbReference type="ARBA" id="ARBA00022737"/>
    </source>
</evidence>
<protein>
    <submittedName>
        <fullName evidence="5">Uncharacterized protein</fullName>
    </submittedName>
</protein>
<keyword evidence="6" id="KW-1185">Reference proteome</keyword>
<sequence>MARPGPVGASAPAAAAAPCRGGRARLLGRCFTVAAQLGHANLVTLALQCKADIEQRINGQSALDGAAQFGQTRVVKALIDARAATTQTAPGRWTPLMRASQGGHIEVCQLLLSDGAHPDEWADRMTALDLAEAHQHARAVGLLRRQGARRFLELPPAKQKALPLTQPKCLSQSSKPRPRSSRGVLWGSAVLHLCTARISFSAEETNETDEDETEAM</sequence>